<dbReference type="EMBL" id="FOSG01000001">
    <property type="protein sequence ID" value="SFJ80899.1"/>
    <property type="molecule type" value="Genomic_DNA"/>
</dbReference>
<name>A0A1I3UE27_9ACTN</name>
<keyword evidence="1" id="KW-0812">Transmembrane</keyword>
<keyword evidence="3" id="KW-1185">Reference proteome</keyword>
<sequence>MSSGPSGPSEKGWMFQALGSLCWVVVGAINVAPARRPGGGTGHWGMAAIAGIGALSLGGADRGGAGGRMHGVGMCASVG</sequence>
<proteinExistence type="predicted"/>
<evidence type="ECO:0000313" key="2">
    <source>
        <dbReference type="EMBL" id="SFJ80899.1"/>
    </source>
</evidence>
<keyword evidence="1" id="KW-1133">Transmembrane helix</keyword>
<organism evidence="2 3">
    <name type="scientific">Streptomyces pini</name>
    <dbReference type="NCBI Taxonomy" id="1520580"/>
    <lineage>
        <taxon>Bacteria</taxon>
        <taxon>Bacillati</taxon>
        <taxon>Actinomycetota</taxon>
        <taxon>Actinomycetes</taxon>
        <taxon>Kitasatosporales</taxon>
        <taxon>Streptomycetaceae</taxon>
        <taxon>Streptomyces</taxon>
    </lineage>
</organism>
<evidence type="ECO:0000256" key="1">
    <source>
        <dbReference type="SAM" id="Phobius"/>
    </source>
</evidence>
<accession>A0A1I3UE27</accession>
<dbReference type="AlphaFoldDB" id="A0A1I3UE27"/>
<feature type="transmembrane region" description="Helical" evidence="1">
    <location>
        <begin position="44"/>
        <end position="60"/>
    </location>
</feature>
<dbReference type="Proteomes" id="UP000198928">
    <property type="component" value="Unassembled WGS sequence"/>
</dbReference>
<protein>
    <submittedName>
        <fullName evidence="2">Uncharacterized protein</fullName>
    </submittedName>
</protein>
<feature type="transmembrane region" description="Helical" evidence="1">
    <location>
        <begin position="12"/>
        <end position="32"/>
    </location>
</feature>
<keyword evidence="1" id="KW-0472">Membrane</keyword>
<reference evidence="3" key="1">
    <citation type="submission" date="2016-10" db="EMBL/GenBank/DDBJ databases">
        <authorList>
            <person name="Varghese N."/>
            <person name="Submissions S."/>
        </authorList>
    </citation>
    <scope>NUCLEOTIDE SEQUENCE [LARGE SCALE GENOMIC DNA]</scope>
    <source>
        <strain evidence="3">PL19</strain>
    </source>
</reference>
<evidence type="ECO:0000313" key="3">
    <source>
        <dbReference type="Proteomes" id="UP000198928"/>
    </source>
</evidence>
<gene>
    <name evidence="2" type="ORF">SAMN05192584_101423</name>
</gene>